<dbReference type="SMART" id="SM00563">
    <property type="entry name" value="PlsC"/>
    <property type="match status" value="1"/>
</dbReference>
<evidence type="ECO:0000256" key="2">
    <source>
        <dbReference type="ARBA" id="ARBA00008655"/>
    </source>
</evidence>
<dbReference type="CDD" id="cd07989">
    <property type="entry name" value="LPLAT_AGPAT-like"/>
    <property type="match status" value="1"/>
</dbReference>
<dbReference type="GO" id="GO:0016020">
    <property type="term" value="C:membrane"/>
    <property type="evidence" value="ECO:0007669"/>
    <property type="project" value="InterPro"/>
</dbReference>
<evidence type="ECO:0000313" key="11">
    <source>
        <dbReference type="Proteomes" id="UP000216498"/>
    </source>
</evidence>
<keyword evidence="5 7" id="KW-0443">Lipid metabolism</keyword>
<comment type="pathway">
    <text evidence="1">Lipid metabolism.</text>
</comment>
<comment type="domain">
    <text evidence="7">The HXXXXD motif is essential for acyltransferase activity and may constitute the binding site for the phosphate moiety of the glycerol-3-phosphate.</text>
</comment>
<comment type="caution">
    <text evidence="10">The sequence shown here is derived from an EMBL/GenBank/DDBJ whole genome shotgun (WGS) entry which is preliminary data.</text>
</comment>
<dbReference type="PANTHER" id="PTHR10434:SF64">
    <property type="entry name" value="1-ACYL-SN-GLYCEROL-3-PHOSPHATE ACYLTRANSFERASE-RELATED"/>
    <property type="match status" value="1"/>
</dbReference>
<dbReference type="InterPro" id="IPR002123">
    <property type="entry name" value="Plipid/glycerol_acylTrfase"/>
</dbReference>
<proteinExistence type="inferred from homology"/>
<reference evidence="10 11" key="1">
    <citation type="submission" date="2017-08" db="EMBL/GenBank/DDBJ databases">
        <title>Virgibacillus indicus sp. nov. and Virgibacillus profoundi sp. nov, two moderately halophilic bacteria isolated from marine sediment by using the Microfluidic Streak Plate.</title>
        <authorList>
            <person name="Xu B."/>
            <person name="Hu B."/>
            <person name="Wang J."/>
            <person name="Zhu Y."/>
            <person name="Huang L."/>
            <person name="Du W."/>
            <person name="Huang Y."/>
        </authorList>
    </citation>
    <scope>NUCLEOTIDE SEQUENCE [LARGE SCALE GENOMIC DNA]</scope>
    <source>
        <strain evidence="10 11">IO3-P2-C2</strain>
    </source>
</reference>
<evidence type="ECO:0000256" key="8">
    <source>
        <dbReference type="SAM" id="Phobius"/>
    </source>
</evidence>
<comment type="catalytic activity">
    <reaction evidence="7">
        <text>a 1-acyl-sn-glycero-3-phosphate + an acyl-CoA = a 1,2-diacyl-sn-glycero-3-phosphate + CoA</text>
        <dbReference type="Rhea" id="RHEA:19709"/>
        <dbReference type="ChEBI" id="CHEBI:57287"/>
        <dbReference type="ChEBI" id="CHEBI:57970"/>
        <dbReference type="ChEBI" id="CHEBI:58342"/>
        <dbReference type="ChEBI" id="CHEBI:58608"/>
        <dbReference type="EC" id="2.3.1.51"/>
    </reaction>
</comment>
<evidence type="ECO:0000256" key="3">
    <source>
        <dbReference type="ARBA" id="ARBA00022516"/>
    </source>
</evidence>
<keyword evidence="11" id="KW-1185">Reference proteome</keyword>
<evidence type="ECO:0000256" key="1">
    <source>
        <dbReference type="ARBA" id="ARBA00005189"/>
    </source>
</evidence>
<dbReference type="Pfam" id="PF01553">
    <property type="entry name" value="Acyltransferase"/>
    <property type="match status" value="1"/>
</dbReference>
<keyword evidence="7" id="KW-0594">Phospholipid biosynthesis</keyword>
<keyword evidence="8" id="KW-1133">Transmembrane helix</keyword>
<dbReference type="EC" id="2.3.1.51" evidence="7"/>
<evidence type="ECO:0000259" key="9">
    <source>
        <dbReference type="SMART" id="SM00563"/>
    </source>
</evidence>
<feature type="transmembrane region" description="Helical" evidence="8">
    <location>
        <begin position="6"/>
        <end position="22"/>
    </location>
</feature>
<name>A0A265N8E8_9BACI</name>
<evidence type="ECO:0000256" key="4">
    <source>
        <dbReference type="ARBA" id="ARBA00022679"/>
    </source>
</evidence>
<dbReference type="GO" id="GO:0003841">
    <property type="term" value="F:1-acylglycerol-3-phosphate O-acyltransferase activity"/>
    <property type="evidence" value="ECO:0007669"/>
    <property type="project" value="UniProtKB-UniRule"/>
</dbReference>
<dbReference type="Proteomes" id="UP000216498">
    <property type="component" value="Unassembled WGS sequence"/>
</dbReference>
<organism evidence="10 11">
    <name type="scientific">Virgibacillus indicus</name>
    <dbReference type="NCBI Taxonomy" id="2024554"/>
    <lineage>
        <taxon>Bacteria</taxon>
        <taxon>Bacillati</taxon>
        <taxon>Bacillota</taxon>
        <taxon>Bacilli</taxon>
        <taxon>Bacillales</taxon>
        <taxon>Bacillaceae</taxon>
        <taxon>Virgibacillus</taxon>
    </lineage>
</organism>
<evidence type="ECO:0000256" key="7">
    <source>
        <dbReference type="RuleBase" id="RU361267"/>
    </source>
</evidence>
<dbReference type="SUPFAM" id="SSF69593">
    <property type="entry name" value="Glycerol-3-phosphate (1)-acyltransferase"/>
    <property type="match status" value="1"/>
</dbReference>
<dbReference type="AlphaFoldDB" id="A0A265N8E8"/>
<dbReference type="RefSeq" id="WP_094886757.1">
    <property type="nucleotide sequence ID" value="NZ_NPMS01000008.1"/>
</dbReference>
<comment type="similarity">
    <text evidence="2 7">Belongs to the 1-acyl-sn-glycerol-3-phosphate acyltransferase family.</text>
</comment>
<keyword evidence="7" id="KW-1208">Phospholipid metabolism</keyword>
<sequence length="245" mass="27358">MIRTIGIYIYAGLVVIGTLLHLPKAKKLSKQKSSAEINEKLFEQPKMVSRKVMERTGSTVYVKGQEKLPDGAVLFVANHQGLFDILALIGYLGKPVGFIAKKEIEKLPIISSWMEMIHCVFIDRKDRRQSVRAINRGIDYLKQGHSIVIFPEGTRSRGSNLNDFKPGSFRLAIKANVPIVPVAIDGTYQMLEEDEGRVKASTVSLRIEDPIYPEDYQNKKSGEIAAQAQDIIQKSLQGKTSEQTA</sequence>
<keyword evidence="8" id="KW-0812">Transmembrane</keyword>
<dbReference type="EMBL" id="NPMS01000008">
    <property type="protein sequence ID" value="OZU87729.1"/>
    <property type="molecule type" value="Genomic_DNA"/>
</dbReference>
<feature type="domain" description="Phospholipid/glycerol acyltransferase" evidence="9">
    <location>
        <begin position="73"/>
        <end position="187"/>
    </location>
</feature>
<protein>
    <recommendedName>
        <fullName evidence="7">1-acyl-sn-glycerol-3-phosphate acyltransferase</fullName>
        <ecNumber evidence="7">2.3.1.51</ecNumber>
    </recommendedName>
</protein>
<evidence type="ECO:0000313" key="10">
    <source>
        <dbReference type="EMBL" id="OZU87729.1"/>
    </source>
</evidence>
<dbReference type="PANTHER" id="PTHR10434">
    <property type="entry name" value="1-ACYL-SN-GLYCEROL-3-PHOSPHATE ACYLTRANSFERASE"/>
    <property type="match status" value="1"/>
</dbReference>
<dbReference type="GO" id="GO:0006654">
    <property type="term" value="P:phosphatidic acid biosynthetic process"/>
    <property type="evidence" value="ECO:0007669"/>
    <property type="project" value="TreeGrafter"/>
</dbReference>
<dbReference type="OrthoDB" id="9803035at2"/>
<gene>
    <name evidence="10" type="ORF">CIL03_15295</name>
</gene>
<evidence type="ECO:0000256" key="5">
    <source>
        <dbReference type="ARBA" id="ARBA00023098"/>
    </source>
</evidence>
<accession>A0A265N8E8</accession>
<keyword evidence="3 7" id="KW-0444">Lipid biosynthesis</keyword>
<keyword evidence="8" id="KW-0472">Membrane</keyword>
<dbReference type="InterPro" id="IPR004552">
    <property type="entry name" value="AGP_acyltrans"/>
</dbReference>
<keyword evidence="4 7" id="KW-0808">Transferase</keyword>
<keyword evidence="6 7" id="KW-0012">Acyltransferase</keyword>
<evidence type="ECO:0000256" key="6">
    <source>
        <dbReference type="ARBA" id="ARBA00023315"/>
    </source>
</evidence>
<dbReference type="NCBIfam" id="TIGR00530">
    <property type="entry name" value="AGP_acyltrn"/>
    <property type="match status" value="1"/>
</dbReference>